<feature type="domain" description="AAA+ ATPase" evidence="5">
    <location>
        <begin position="284"/>
        <end position="500"/>
    </location>
</feature>
<dbReference type="InterPro" id="IPR001867">
    <property type="entry name" value="OmpR/PhoB-type_DNA-bd"/>
</dbReference>
<dbReference type="InterPro" id="IPR051677">
    <property type="entry name" value="AfsR-DnrI-RedD_regulator"/>
</dbReference>
<dbReference type="RefSeq" id="WP_132425743.1">
    <property type="nucleotide sequence ID" value="NZ_SMFZ01000001.1"/>
</dbReference>
<evidence type="ECO:0000256" key="2">
    <source>
        <dbReference type="ARBA" id="ARBA00023015"/>
    </source>
</evidence>
<gene>
    <name evidence="8" type="ORF">EV378_3134</name>
</gene>
<dbReference type="Pfam" id="PF13191">
    <property type="entry name" value="AAA_16"/>
    <property type="match status" value="1"/>
</dbReference>
<sequence length="1080" mass="113304">MDGILIRLCGAMAVTRGGTEVAIPGRKARLLLARLAAASGSVVAGDLVEDLWPDRPPASPSDNIATLVSRLRSALGPEVVTGGRAGYRIGGPPAVRVDVVEARALATDSGRHLRAGAPALALAAADRGVALLDGGRALTGEPDAVWVEALRAEAAEVLRDLRHLVAEAGPAVGDHASGVAAARAAADADPLDERAHRLLMAAHRSAGEQDRALAVYARLRSALAESLGVDPDERTHALYLAILRHTPARAAPPSSEPVRRPVPPGRDGEIAELTEMWSAATRGRAGAALLAGEAGIGKTTLAEAVARLAEQTAGRVLRARCYDAERSLFLQPVLDALDPLLRSLPADRARRLAGTGAGALAALVPEAAAVLGEPAADLADPEAGRRRAYDAVRSLLLSLAAEQPVLLMIDDLHNAGVATVELLHYVLRRASSARLLVLATVRSEEGADVLATLGEVAGRVDVAVLAASAVSLLAARAGVPQHAEDVLRRTGGHTLFVVESLRALAAGEAGVPESLQGAVASRLRHVDDDAQRVLRAGAVLGAAVEPDLVAALLDLPRPEAIRLCEHAAAARMLVPAGAGYEFTNDLLHEALYTSTPEPTRIAHHRRAVELLADRPESLARHAEALGDLHRAASAWLAAGERAAWRCATADAASLLDRAVLAVAGVNDPALAGRVHLARSWVREVLARYPGAVDDLRVAGASFRASGERRMEVAVVRRFAGQLCTALPIDELVRRFEAGSRIAEELDDPGAQAELHGGRAVLAANRLDFPAALRFARLAVAAGRAAGSDEALAYGLDGLKTAHAYLGETGLLAPVLDELVPILDRLEWLEFRCWAAFEGAIPAVAAADWDTAAGRIDAAIRIRERSGIRSMDPWLAAHRGWLDRLRGRHTDAVDRGRSAVAAARAAPHDWWLPVANALLATTLIETGEPDEAAALLVEGCAAARRGGAEAYLLRCVAPLAELTGDDDALDEADALLSGIRAPEGSAWLAGGDAYLSVARAWRNRGEARRALVVLRSLLEPAERLRWVPWQAAGALEQARALSDLGEHAAAVDRRDHARALAEHHDMPSLATAAGTTAARPA</sequence>
<proteinExistence type="inferred from homology"/>
<dbReference type="Gene3D" id="1.10.10.10">
    <property type="entry name" value="Winged helix-like DNA-binding domain superfamily/Winged helix DNA-binding domain"/>
    <property type="match status" value="1"/>
</dbReference>
<evidence type="ECO:0000313" key="9">
    <source>
        <dbReference type="Proteomes" id="UP000295560"/>
    </source>
</evidence>
<dbReference type="InterPro" id="IPR005158">
    <property type="entry name" value="BTAD"/>
</dbReference>
<evidence type="ECO:0000256" key="3">
    <source>
        <dbReference type="ARBA" id="ARBA00023125"/>
    </source>
</evidence>
<dbReference type="InterPro" id="IPR016032">
    <property type="entry name" value="Sig_transdc_resp-reg_C-effctor"/>
</dbReference>
<dbReference type="SMART" id="SM00862">
    <property type="entry name" value="Trans_reg_C"/>
    <property type="match status" value="1"/>
</dbReference>
<dbReference type="InterPro" id="IPR041664">
    <property type="entry name" value="AAA_16"/>
</dbReference>
<dbReference type="InterPro" id="IPR003593">
    <property type="entry name" value="AAA+_ATPase"/>
</dbReference>
<dbReference type="SUPFAM" id="SSF46894">
    <property type="entry name" value="C-terminal effector domain of the bipartite response regulators"/>
    <property type="match status" value="1"/>
</dbReference>
<accession>A0A4R1HWZ6</accession>
<feature type="domain" description="OmpR/PhoB-type" evidence="6">
    <location>
        <begin position="18"/>
        <end position="89"/>
    </location>
</feature>
<evidence type="ECO:0000259" key="7">
    <source>
        <dbReference type="SMART" id="SM01043"/>
    </source>
</evidence>
<keyword evidence="4" id="KW-0804">Transcription</keyword>
<evidence type="ECO:0000259" key="5">
    <source>
        <dbReference type="SMART" id="SM00382"/>
    </source>
</evidence>
<comment type="similarity">
    <text evidence="1">Belongs to the AfsR/DnrI/RedD regulatory family.</text>
</comment>
<dbReference type="SMART" id="SM01043">
    <property type="entry name" value="BTAD"/>
    <property type="match status" value="1"/>
</dbReference>
<dbReference type="PANTHER" id="PTHR35807">
    <property type="entry name" value="TRANSCRIPTIONAL REGULATOR REDD-RELATED"/>
    <property type="match status" value="1"/>
</dbReference>
<comment type="caution">
    <text evidence="8">The sequence shown here is derived from an EMBL/GenBank/DDBJ whole genome shotgun (WGS) entry which is preliminary data.</text>
</comment>
<evidence type="ECO:0000256" key="1">
    <source>
        <dbReference type="ARBA" id="ARBA00005820"/>
    </source>
</evidence>
<dbReference type="AlphaFoldDB" id="A0A4R1HWZ6"/>
<name>A0A4R1HWZ6_PSEEN</name>
<keyword evidence="9" id="KW-1185">Reference proteome</keyword>
<dbReference type="SUPFAM" id="SSF48452">
    <property type="entry name" value="TPR-like"/>
    <property type="match status" value="2"/>
</dbReference>
<dbReference type="Proteomes" id="UP000295560">
    <property type="component" value="Unassembled WGS sequence"/>
</dbReference>
<dbReference type="Gene3D" id="3.40.50.300">
    <property type="entry name" value="P-loop containing nucleotide triphosphate hydrolases"/>
    <property type="match status" value="1"/>
</dbReference>
<dbReference type="GO" id="GO:0003677">
    <property type="term" value="F:DNA binding"/>
    <property type="evidence" value="ECO:0007669"/>
    <property type="project" value="UniProtKB-KW"/>
</dbReference>
<protein>
    <submittedName>
        <fullName evidence="8">Transcriptional activator</fullName>
    </submittedName>
</protein>
<feature type="domain" description="Bacterial transcriptional activator" evidence="7">
    <location>
        <begin position="97"/>
        <end position="243"/>
    </location>
</feature>
<dbReference type="EMBL" id="SMFZ01000001">
    <property type="protein sequence ID" value="TCK27267.1"/>
    <property type="molecule type" value="Genomic_DNA"/>
</dbReference>
<dbReference type="SUPFAM" id="SSF52540">
    <property type="entry name" value="P-loop containing nucleoside triphosphate hydrolases"/>
    <property type="match status" value="1"/>
</dbReference>
<evidence type="ECO:0000259" key="6">
    <source>
        <dbReference type="SMART" id="SM00862"/>
    </source>
</evidence>
<dbReference type="InterPro" id="IPR036388">
    <property type="entry name" value="WH-like_DNA-bd_sf"/>
</dbReference>
<dbReference type="GO" id="GO:0000160">
    <property type="term" value="P:phosphorelay signal transduction system"/>
    <property type="evidence" value="ECO:0007669"/>
    <property type="project" value="InterPro"/>
</dbReference>
<dbReference type="InterPro" id="IPR011990">
    <property type="entry name" value="TPR-like_helical_dom_sf"/>
</dbReference>
<keyword evidence="2" id="KW-0805">Transcription regulation</keyword>
<keyword evidence="3" id="KW-0238">DNA-binding</keyword>
<dbReference type="OrthoDB" id="3666751at2"/>
<dbReference type="PANTHER" id="PTHR35807:SF1">
    <property type="entry name" value="TRANSCRIPTIONAL REGULATOR REDD"/>
    <property type="match status" value="1"/>
</dbReference>
<evidence type="ECO:0000313" key="8">
    <source>
        <dbReference type="EMBL" id="TCK27267.1"/>
    </source>
</evidence>
<evidence type="ECO:0000256" key="4">
    <source>
        <dbReference type="ARBA" id="ARBA00023163"/>
    </source>
</evidence>
<dbReference type="GO" id="GO:0006355">
    <property type="term" value="P:regulation of DNA-templated transcription"/>
    <property type="evidence" value="ECO:0007669"/>
    <property type="project" value="InterPro"/>
</dbReference>
<reference evidence="8 9" key="1">
    <citation type="submission" date="2019-03" db="EMBL/GenBank/DDBJ databases">
        <title>Sequencing the genomes of 1000 actinobacteria strains.</title>
        <authorList>
            <person name="Klenk H.-P."/>
        </authorList>
    </citation>
    <scope>NUCLEOTIDE SEQUENCE [LARGE SCALE GENOMIC DNA]</scope>
    <source>
        <strain evidence="8 9">DSM 44969</strain>
    </source>
</reference>
<dbReference type="SMART" id="SM00382">
    <property type="entry name" value="AAA"/>
    <property type="match status" value="1"/>
</dbReference>
<organism evidence="8 9">
    <name type="scientific">Pseudonocardia endophytica</name>
    <dbReference type="NCBI Taxonomy" id="401976"/>
    <lineage>
        <taxon>Bacteria</taxon>
        <taxon>Bacillati</taxon>
        <taxon>Actinomycetota</taxon>
        <taxon>Actinomycetes</taxon>
        <taxon>Pseudonocardiales</taxon>
        <taxon>Pseudonocardiaceae</taxon>
        <taxon>Pseudonocardia</taxon>
    </lineage>
</organism>
<dbReference type="Gene3D" id="1.25.40.10">
    <property type="entry name" value="Tetratricopeptide repeat domain"/>
    <property type="match status" value="2"/>
</dbReference>
<dbReference type="InterPro" id="IPR027417">
    <property type="entry name" value="P-loop_NTPase"/>
</dbReference>
<dbReference type="Pfam" id="PF03704">
    <property type="entry name" value="BTAD"/>
    <property type="match status" value="1"/>
</dbReference>